<gene>
    <name evidence="2" type="ORF">KIV56_01845</name>
</gene>
<evidence type="ECO:0000313" key="3">
    <source>
        <dbReference type="Proteomes" id="UP001212421"/>
    </source>
</evidence>
<dbReference type="Proteomes" id="UP001212421">
    <property type="component" value="Chromosome"/>
</dbReference>
<organism evidence="2 3">
    <name type="scientific">Cryobacterium breve</name>
    <dbReference type="NCBI Taxonomy" id="1259258"/>
    <lineage>
        <taxon>Bacteria</taxon>
        <taxon>Bacillati</taxon>
        <taxon>Actinomycetota</taxon>
        <taxon>Actinomycetes</taxon>
        <taxon>Micrococcales</taxon>
        <taxon>Microbacteriaceae</taxon>
        <taxon>Cryobacterium</taxon>
    </lineage>
</organism>
<name>A0ABY7NCS9_9MICO</name>
<evidence type="ECO:0000259" key="1">
    <source>
        <dbReference type="Pfam" id="PF09851"/>
    </source>
</evidence>
<dbReference type="EMBL" id="CP075584">
    <property type="protein sequence ID" value="WBM80310.1"/>
    <property type="molecule type" value="Genomic_DNA"/>
</dbReference>
<dbReference type="InterPro" id="IPR018649">
    <property type="entry name" value="SHOCT"/>
</dbReference>
<feature type="domain" description="SHOCT" evidence="1">
    <location>
        <begin position="73"/>
        <end position="97"/>
    </location>
</feature>
<sequence>MAFGRRSRGLAASAGRTAVIVGTATATSNAVHGSAARKQAAATAAAPAVAAPVAAAVPVAVPVATPREDIISKIERLAALHASGALTDAEFALLKAQTIA</sequence>
<accession>A0ABY7NCS9</accession>
<dbReference type="Pfam" id="PF09851">
    <property type="entry name" value="SHOCT"/>
    <property type="match status" value="1"/>
</dbReference>
<proteinExistence type="predicted"/>
<evidence type="ECO:0000313" key="2">
    <source>
        <dbReference type="EMBL" id="WBM80310.1"/>
    </source>
</evidence>
<protein>
    <submittedName>
        <fullName evidence="2">SHOCT domain-containing protein</fullName>
    </submittedName>
</protein>
<keyword evidence="3" id="KW-1185">Reference proteome</keyword>
<dbReference type="RefSeq" id="WP_281534954.1">
    <property type="nucleotide sequence ID" value="NZ_CP075584.1"/>
</dbReference>
<reference evidence="2 3" key="1">
    <citation type="submission" date="2021-05" db="EMBL/GenBank/DDBJ databases">
        <authorList>
            <person name="Kumar R."/>
            <person name="Kumar A."/>
            <person name="Mukhia S."/>
        </authorList>
    </citation>
    <scope>NUCLEOTIDE SEQUENCE [LARGE SCALE GENOMIC DNA]</scope>
    <source>
        <strain evidence="2 3">ERMR7:08</strain>
    </source>
</reference>